<accession>A0A1E3PDL4</accession>
<dbReference type="Proteomes" id="UP000095009">
    <property type="component" value="Unassembled WGS sequence"/>
</dbReference>
<protein>
    <submittedName>
        <fullName evidence="2">Uncharacterized protein</fullName>
    </submittedName>
</protein>
<evidence type="ECO:0000256" key="1">
    <source>
        <dbReference type="SAM" id="SignalP"/>
    </source>
</evidence>
<gene>
    <name evidence="2" type="ORF">NADFUDRAFT_84180</name>
</gene>
<feature type="chain" id="PRO_5009133805" evidence="1">
    <location>
        <begin position="25"/>
        <end position="207"/>
    </location>
</feature>
<sequence>MKFLFSTLYSLALIMGLMIMGSRADHGLSGNMASVDHQSVDLMNLSTKVNKPSAFIPLSKDSSGDYGVVQGSQKKVYTDPSTEQPNIKANTYVDAGAESNAESPKDTGMFFHIWNYMKDQNCSFSEFPFCPSLWTTIKTDFIDSSGLSSSSLSSAFVPFLSLLPNRVYNFFDGLDGSQYSFPLSIAFSIILGYLVIKLVDTVINCIF</sequence>
<evidence type="ECO:0000313" key="3">
    <source>
        <dbReference type="Proteomes" id="UP000095009"/>
    </source>
</evidence>
<reference evidence="2 3" key="1">
    <citation type="journal article" date="2016" name="Proc. Natl. Acad. Sci. U.S.A.">
        <title>Comparative genomics of biotechnologically important yeasts.</title>
        <authorList>
            <person name="Riley R."/>
            <person name="Haridas S."/>
            <person name="Wolfe K.H."/>
            <person name="Lopes M.R."/>
            <person name="Hittinger C.T."/>
            <person name="Goeker M."/>
            <person name="Salamov A.A."/>
            <person name="Wisecaver J.H."/>
            <person name="Long T.M."/>
            <person name="Calvey C.H."/>
            <person name="Aerts A.L."/>
            <person name="Barry K.W."/>
            <person name="Choi C."/>
            <person name="Clum A."/>
            <person name="Coughlan A.Y."/>
            <person name="Deshpande S."/>
            <person name="Douglass A.P."/>
            <person name="Hanson S.J."/>
            <person name="Klenk H.-P."/>
            <person name="LaButti K.M."/>
            <person name="Lapidus A."/>
            <person name="Lindquist E.A."/>
            <person name="Lipzen A.M."/>
            <person name="Meier-Kolthoff J.P."/>
            <person name="Ohm R.A."/>
            <person name="Otillar R.P."/>
            <person name="Pangilinan J.L."/>
            <person name="Peng Y."/>
            <person name="Rokas A."/>
            <person name="Rosa C.A."/>
            <person name="Scheuner C."/>
            <person name="Sibirny A.A."/>
            <person name="Slot J.C."/>
            <person name="Stielow J.B."/>
            <person name="Sun H."/>
            <person name="Kurtzman C.P."/>
            <person name="Blackwell M."/>
            <person name="Grigoriev I.V."/>
            <person name="Jeffries T.W."/>
        </authorList>
    </citation>
    <scope>NUCLEOTIDE SEQUENCE [LARGE SCALE GENOMIC DNA]</scope>
    <source>
        <strain evidence="2 3">DSM 6958</strain>
    </source>
</reference>
<evidence type="ECO:0000313" key="2">
    <source>
        <dbReference type="EMBL" id="ODQ63513.1"/>
    </source>
</evidence>
<feature type="signal peptide" evidence="1">
    <location>
        <begin position="1"/>
        <end position="24"/>
    </location>
</feature>
<dbReference type="AlphaFoldDB" id="A0A1E3PDL4"/>
<keyword evidence="1" id="KW-0732">Signal</keyword>
<name>A0A1E3PDL4_9ASCO</name>
<proteinExistence type="predicted"/>
<organism evidence="2 3">
    <name type="scientific">Nadsonia fulvescens var. elongata DSM 6958</name>
    <dbReference type="NCBI Taxonomy" id="857566"/>
    <lineage>
        <taxon>Eukaryota</taxon>
        <taxon>Fungi</taxon>
        <taxon>Dikarya</taxon>
        <taxon>Ascomycota</taxon>
        <taxon>Saccharomycotina</taxon>
        <taxon>Dipodascomycetes</taxon>
        <taxon>Dipodascales</taxon>
        <taxon>Dipodascales incertae sedis</taxon>
        <taxon>Nadsonia</taxon>
    </lineage>
</organism>
<dbReference type="EMBL" id="KV454414">
    <property type="protein sequence ID" value="ODQ63513.1"/>
    <property type="molecule type" value="Genomic_DNA"/>
</dbReference>
<keyword evidence="3" id="KW-1185">Reference proteome</keyword>